<dbReference type="SUPFAM" id="SSF52499">
    <property type="entry name" value="Isochorismatase-like hydrolases"/>
    <property type="match status" value="1"/>
</dbReference>
<accession>A0AAD2DEG1</accession>
<dbReference type="PANTHER" id="PTHR43540">
    <property type="entry name" value="PEROXYUREIDOACRYLATE/UREIDOACRYLATE AMIDOHYDROLASE-RELATED"/>
    <property type="match status" value="1"/>
</dbReference>
<dbReference type="Gene3D" id="3.40.50.850">
    <property type="entry name" value="Isochorismatase-like"/>
    <property type="match status" value="1"/>
</dbReference>
<dbReference type="Pfam" id="PF00857">
    <property type="entry name" value="Isochorismatase"/>
    <property type="match status" value="1"/>
</dbReference>
<reference evidence="4" key="1">
    <citation type="submission" date="2022-10" db="EMBL/GenBank/DDBJ databases">
        <authorList>
            <person name="Aires J."/>
            <person name="Mesa V."/>
        </authorList>
    </citation>
    <scope>NUCLEOTIDE SEQUENCE</scope>
    <source>
        <strain evidence="4">Clostridium neonatale JD116</strain>
    </source>
</reference>
<gene>
    <name evidence="4" type="ORF">CNEO2_40021</name>
</gene>
<dbReference type="Proteomes" id="UP001189143">
    <property type="component" value="Unassembled WGS sequence"/>
</dbReference>
<evidence type="ECO:0000256" key="1">
    <source>
        <dbReference type="ARBA" id="ARBA00006336"/>
    </source>
</evidence>
<keyword evidence="2 4" id="KW-0378">Hydrolase</keyword>
<proteinExistence type="inferred from homology"/>
<dbReference type="GO" id="GO:0016787">
    <property type="term" value="F:hydrolase activity"/>
    <property type="evidence" value="ECO:0007669"/>
    <property type="project" value="UniProtKB-KW"/>
</dbReference>
<feature type="domain" description="Isochorismatase-like" evidence="3">
    <location>
        <begin position="6"/>
        <end position="130"/>
    </location>
</feature>
<evidence type="ECO:0000313" key="5">
    <source>
        <dbReference type="Proteomes" id="UP001189143"/>
    </source>
</evidence>
<name>A0AAD2DEG1_9CLOT</name>
<sequence length="159" mass="18226">MLNKIALIVIDMQKDYIGEESRHNYYPNTLIDKVNERIAITNNNGQMIIYVKNKGKRKKEIYISDFVKGLSIASNFIIEKGKASMFDDDIFFELLKNKDICKIETMGIDGNCCVASSALDAMKLGFSVIFPLEYIGIKDKQRFIKTKEKLIKDNVEIVE</sequence>
<comment type="similarity">
    <text evidence="1">Belongs to the isochorismatase family.</text>
</comment>
<dbReference type="PANTHER" id="PTHR43540:SF6">
    <property type="entry name" value="ISOCHORISMATASE-LIKE DOMAIN-CONTAINING PROTEIN"/>
    <property type="match status" value="1"/>
</dbReference>
<evidence type="ECO:0000313" key="4">
    <source>
        <dbReference type="EMBL" id="CAI3639599.1"/>
    </source>
</evidence>
<comment type="caution">
    <text evidence="4">The sequence shown here is derived from an EMBL/GenBank/DDBJ whole genome shotgun (WGS) entry which is preliminary data.</text>
</comment>
<dbReference type="RefSeq" id="WP_125148168.1">
    <property type="nucleotide sequence ID" value="NZ_CAMRXC010000055.1"/>
</dbReference>
<dbReference type="InterPro" id="IPR036380">
    <property type="entry name" value="Isochorismatase-like_sf"/>
</dbReference>
<protein>
    <submittedName>
        <fullName evidence="4">Isochorismatase hydrolase</fullName>
    </submittedName>
</protein>
<dbReference type="EMBL" id="CAMTCP010000248">
    <property type="protein sequence ID" value="CAI3639599.1"/>
    <property type="molecule type" value="Genomic_DNA"/>
</dbReference>
<dbReference type="AlphaFoldDB" id="A0AAD2DEG1"/>
<evidence type="ECO:0000256" key="2">
    <source>
        <dbReference type="ARBA" id="ARBA00022801"/>
    </source>
</evidence>
<organism evidence="4 5">
    <name type="scientific">Clostridium neonatale</name>
    <dbReference type="NCBI Taxonomy" id="137838"/>
    <lineage>
        <taxon>Bacteria</taxon>
        <taxon>Bacillati</taxon>
        <taxon>Bacillota</taxon>
        <taxon>Clostridia</taxon>
        <taxon>Eubacteriales</taxon>
        <taxon>Clostridiaceae</taxon>
        <taxon>Clostridium</taxon>
    </lineage>
</organism>
<dbReference type="InterPro" id="IPR000868">
    <property type="entry name" value="Isochorismatase-like_dom"/>
</dbReference>
<dbReference type="InterPro" id="IPR050272">
    <property type="entry name" value="Isochorismatase-like_hydrls"/>
</dbReference>
<evidence type="ECO:0000259" key="3">
    <source>
        <dbReference type="Pfam" id="PF00857"/>
    </source>
</evidence>